<dbReference type="NCBIfam" id="TIGR00815">
    <property type="entry name" value="sulP"/>
    <property type="match status" value="1"/>
</dbReference>
<evidence type="ECO:0000256" key="5">
    <source>
        <dbReference type="SAM" id="MobiDB-lite"/>
    </source>
</evidence>
<dbReference type="PANTHER" id="PTHR11814">
    <property type="entry name" value="SULFATE TRANSPORTER"/>
    <property type="match status" value="1"/>
</dbReference>
<dbReference type="FunCoup" id="A0A1V9X226">
    <property type="interactions" value="88"/>
</dbReference>
<feature type="transmembrane region" description="Helical" evidence="6">
    <location>
        <begin position="496"/>
        <end position="525"/>
    </location>
</feature>
<keyword evidence="2 6" id="KW-0812">Transmembrane</keyword>
<dbReference type="GO" id="GO:0016020">
    <property type="term" value="C:membrane"/>
    <property type="evidence" value="ECO:0007669"/>
    <property type="project" value="UniProtKB-SubCell"/>
</dbReference>
<evidence type="ECO:0000313" key="9">
    <source>
        <dbReference type="Proteomes" id="UP000192247"/>
    </source>
</evidence>
<dbReference type="SUPFAM" id="SSF52091">
    <property type="entry name" value="SpoIIaa-like"/>
    <property type="match status" value="1"/>
</dbReference>
<feature type="transmembrane region" description="Helical" evidence="6">
    <location>
        <begin position="205"/>
        <end position="228"/>
    </location>
</feature>
<dbReference type="InterPro" id="IPR002645">
    <property type="entry name" value="STAS_dom"/>
</dbReference>
<feature type="compositionally biased region" description="Basic and acidic residues" evidence="5">
    <location>
        <begin position="806"/>
        <end position="815"/>
    </location>
</feature>
<dbReference type="GO" id="GO:0055085">
    <property type="term" value="P:transmembrane transport"/>
    <property type="evidence" value="ECO:0007669"/>
    <property type="project" value="InterPro"/>
</dbReference>
<name>A0A1V9X226_9ACAR</name>
<dbReference type="Gene3D" id="3.30.750.24">
    <property type="entry name" value="STAS domain"/>
    <property type="match status" value="1"/>
</dbReference>
<keyword evidence="4 6" id="KW-0472">Membrane</keyword>
<dbReference type="InterPro" id="IPR011547">
    <property type="entry name" value="SLC26A/SulP_dom"/>
</dbReference>
<dbReference type="AlphaFoldDB" id="A0A1V9X226"/>
<feature type="compositionally biased region" description="Basic and acidic residues" evidence="5">
    <location>
        <begin position="742"/>
        <end position="753"/>
    </location>
</feature>
<feature type="transmembrane region" description="Helical" evidence="6">
    <location>
        <begin position="459"/>
        <end position="476"/>
    </location>
</feature>
<protein>
    <submittedName>
        <fullName evidence="8">Prestin-like</fullName>
    </submittedName>
</protein>
<feature type="transmembrane region" description="Helical" evidence="6">
    <location>
        <begin position="399"/>
        <end position="421"/>
    </location>
</feature>
<comment type="subcellular location">
    <subcellularLocation>
        <location evidence="1">Membrane</location>
        <topology evidence="1">Multi-pass membrane protein</topology>
    </subcellularLocation>
</comment>
<dbReference type="Proteomes" id="UP000192247">
    <property type="component" value="Unassembled WGS sequence"/>
</dbReference>
<keyword evidence="3 6" id="KW-1133">Transmembrane helix</keyword>
<dbReference type="CDD" id="cd07042">
    <property type="entry name" value="STAS_SulP_like_sulfate_transporter"/>
    <property type="match status" value="1"/>
</dbReference>
<feature type="transmembrane region" description="Helical" evidence="6">
    <location>
        <begin position="433"/>
        <end position="452"/>
    </location>
</feature>
<dbReference type="InterPro" id="IPR036513">
    <property type="entry name" value="STAS_dom_sf"/>
</dbReference>
<evidence type="ECO:0000256" key="2">
    <source>
        <dbReference type="ARBA" id="ARBA00022692"/>
    </source>
</evidence>
<gene>
    <name evidence="8" type="ORF">BIW11_13459</name>
</gene>
<feature type="transmembrane region" description="Helical" evidence="6">
    <location>
        <begin position="117"/>
        <end position="136"/>
    </location>
</feature>
<feature type="transmembrane region" description="Helical" evidence="6">
    <location>
        <begin position="142"/>
        <end position="163"/>
    </location>
</feature>
<evidence type="ECO:0000256" key="3">
    <source>
        <dbReference type="ARBA" id="ARBA00022989"/>
    </source>
</evidence>
<feature type="transmembrane region" description="Helical" evidence="6">
    <location>
        <begin position="279"/>
        <end position="297"/>
    </location>
</feature>
<reference evidence="8 9" key="1">
    <citation type="journal article" date="2017" name="Gigascience">
        <title>Draft genome of the honey bee ectoparasitic mite, Tropilaelaps mercedesae, is shaped by the parasitic life history.</title>
        <authorList>
            <person name="Dong X."/>
            <person name="Armstrong S.D."/>
            <person name="Xia D."/>
            <person name="Makepeace B.L."/>
            <person name="Darby A.C."/>
            <person name="Kadowaki T."/>
        </authorList>
    </citation>
    <scope>NUCLEOTIDE SEQUENCE [LARGE SCALE GENOMIC DNA]</scope>
    <source>
        <strain evidence="8">Wuxi-XJTLU</strain>
    </source>
</reference>
<dbReference type="Pfam" id="PF01740">
    <property type="entry name" value="STAS"/>
    <property type="match status" value="1"/>
</dbReference>
<dbReference type="OrthoDB" id="10056540at2759"/>
<feature type="domain" description="STAS" evidence="7">
    <location>
        <begin position="549"/>
        <end position="686"/>
    </location>
</feature>
<evidence type="ECO:0000259" key="7">
    <source>
        <dbReference type="PROSITE" id="PS50801"/>
    </source>
</evidence>
<evidence type="ECO:0000256" key="4">
    <source>
        <dbReference type="ARBA" id="ARBA00023136"/>
    </source>
</evidence>
<feature type="region of interest" description="Disordered" evidence="5">
    <location>
        <begin position="716"/>
        <end position="735"/>
    </location>
</feature>
<keyword evidence="9" id="KW-1185">Reference proteome</keyword>
<dbReference type="PROSITE" id="PS50801">
    <property type="entry name" value="STAS"/>
    <property type="match status" value="1"/>
</dbReference>
<dbReference type="Pfam" id="PF00916">
    <property type="entry name" value="Sulfate_transp"/>
    <property type="match status" value="1"/>
</dbReference>
<comment type="caution">
    <text evidence="8">The sequence shown here is derived from an EMBL/GenBank/DDBJ whole genome shotgun (WGS) entry which is preliminary data.</text>
</comment>
<evidence type="ECO:0000256" key="6">
    <source>
        <dbReference type="SAM" id="Phobius"/>
    </source>
</evidence>
<sequence length="815" mass="90918">MRFRDLAHRIIQPKDIQNNGSNLDNGVNRRHHFSEKDFKKLRKCCSESSETPICRPVFNQPHFDTYSGPIVKEKANKFDQAKTYVKEALSSEKLKSHALAFFPIISWMRHYNIKSDLIADIICGLTVAIFHVPQTIGYTMIVGVPLINGLYTALFPMLMYAIFGTSRQNSIGAFAVVCIMTQGVVRKTLAEFDNTYDPVQVVTTLALFVGLFQFLMGCLSMGGLSVFLSEQFVSGFTAGVSVHIGSSQLSGLGFNVHKYSGPFLLFQTYADFFTHLDQLHWPTLVFSLSIIAIILAVKIFIDPYMLRKFHMPLPIEMIMLITSVIVSNEMNLKQYGFVTIDNIPDRLQAPSVPSLRLELVQFILLDAFLISVVAFTVDVSLGRIWARERGYEIRPNQEFFALGISNFFGSLFGCFPAGASVPRSSLQLLAGGRTQLVSLINSSLMFVVILALGKHLEGLPVATLSAIIVVSLKKVFMQVRDFKNFWNLSIIDGHVWLVSFFATVVIDTVNGLIIGVVFSLLTLVYKVQRPKTFLLGGLPNSDYYVPIKLYVYAREVPGVKIFQFGGPLHFANSEFFRYELVRKCGVDYGVSLNMALSLHFPPNIGRQISQKQVQYIVLDFSRITFVDGSSALVLKQIIDTMKSQGVTVFIAACAPAIFSILKKSGLLTVIAATEFYPTVHDAVMHTHESHSLSSQRSQPYRHRHLSSIGRVASFNETFGPDSLKTEVHDGESEADDMAFEDRRHNDDRSDERQSQNQDQGTKADGSESGDRSGAANMQASSPRAYEQAIQLFEGEDENIGSGEARQLTRPDVVRL</sequence>
<feature type="region of interest" description="Disordered" evidence="5">
    <location>
        <begin position="742"/>
        <end position="815"/>
    </location>
</feature>
<proteinExistence type="predicted"/>
<feature type="transmembrane region" description="Helical" evidence="6">
    <location>
        <begin position="170"/>
        <end position="185"/>
    </location>
</feature>
<dbReference type="InterPro" id="IPR001902">
    <property type="entry name" value="SLC26A/SulP_fam"/>
</dbReference>
<accession>A0A1V9X226</accession>
<organism evidence="8 9">
    <name type="scientific">Tropilaelaps mercedesae</name>
    <dbReference type="NCBI Taxonomy" id="418985"/>
    <lineage>
        <taxon>Eukaryota</taxon>
        <taxon>Metazoa</taxon>
        <taxon>Ecdysozoa</taxon>
        <taxon>Arthropoda</taxon>
        <taxon>Chelicerata</taxon>
        <taxon>Arachnida</taxon>
        <taxon>Acari</taxon>
        <taxon>Parasitiformes</taxon>
        <taxon>Mesostigmata</taxon>
        <taxon>Gamasina</taxon>
        <taxon>Dermanyssoidea</taxon>
        <taxon>Laelapidae</taxon>
        <taxon>Tropilaelaps</taxon>
    </lineage>
</organism>
<dbReference type="EMBL" id="MNPL01028457">
    <property type="protein sequence ID" value="OQR67544.1"/>
    <property type="molecule type" value="Genomic_DNA"/>
</dbReference>
<evidence type="ECO:0000313" key="8">
    <source>
        <dbReference type="EMBL" id="OQR67544.1"/>
    </source>
</evidence>
<evidence type="ECO:0000256" key="1">
    <source>
        <dbReference type="ARBA" id="ARBA00004141"/>
    </source>
</evidence>
<dbReference type="InParanoid" id="A0A1V9X226"/>
<dbReference type="STRING" id="418985.A0A1V9X226"/>
<feature type="transmembrane region" description="Helical" evidence="6">
    <location>
        <begin position="240"/>
        <end position="259"/>
    </location>
</feature>